<protein>
    <recommendedName>
        <fullName evidence="1">Aspartyl/glutamyl-tRNA(Asn/Gln) amidotransferase subunit C</fullName>
        <shortName evidence="1">Asp/Glu-ADT subunit C</shortName>
        <ecNumber evidence="1">6.3.5.-</ecNumber>
    </recommendedName>
</protein>
<keyword evidence="3" id="KW-1185">Reference proteome</keyword>
<dbReference type="PANTHER" id="PTHR15004">
    <property type="entry name" value="GLUTAMYL-TRNA(GLN) AMIDOTRANSFERASE SUBUNIT C, MITOCHONDRIAL"/>
    <property type="match status" value="1"/>
</dbReference>
<comment type="function">
    <text evidence="1">Allows the formation of correctly charged Asn-tRNA(Asn) or Gln-tRNA(Gln) through the transamidation of misacylated Asp-tRNA(Asn) or Glu-tRNA(Gln) in organisms which lack either or both of asparaginyl-tRNA or glutaminyl-tRNA synthetases. The reaction takes place in the presence of glutamine and ATP through an activated phospho-Asp-tRNA(Asn) or phospho-Glu-tRNA(Gln).</text>
</comment>
<keyword evidence="1 2" id="KW-0436">Ligase</keyword>
<dbReference type="HAMAP" id="MF_00122">
    <property type="entry name" value="GatC"/>
    <property type="match status" value="1"/>
</dbReference>
<dbReference type="Pfam" id="PF02686">
    <property type="entry name" value="GatC"/>
    <property type="match status" value="1"/>
</dbReference>
<organism evidence="2 3">
    <name type="scientific">Legionella fallonii LLAP-10</name>
    <dbReference type="NCBI Taxonomy" id="1212491"/>
    <lineage>
        <taxon>Bacteria</taxon>
        <taxon>Pseudomonadati</taxon>
        <taxon>Pseudomonadota</taxon>
        <taxon>Gammaproteobacteria</taxon>
        <taxon>Legionellales</taxon>
        <taxon>Legionellaceae</taxon>
        <taxon>Legionella</taxon>
    </lineage>
</organism>
<keyword evidence="1" id="KW-0067">ATP-binding</keyword>
<dbReference type="Gene3D" id="1.10.20.60">
    <property type="entry name" value="Glu-tRNAGln amidotransferase C subunit, N-terminal domain"/>
    <property type="match status" value="1"/>
</dbReference>
<sequence>MTISQKDLEKIARLAYLDTESSTTSQLTQDVSAIMDFVEQLRSADTHDVAPLFHPFALHQRLRIDAVTEEECIRELEEMAPLFDDDLYLVPKVIESDK</sequence>
<keyword evidence="2" id="KW-0808">Transferase</keyword>
<accession>A0A098G3W5</accession>
<dbReference type="GO" id="GO:0050567">
    <property type="term" value="F:glutaminyl-tRNA synthase (glutamine-hydrolyzing) activity"/>
    <property type="evidence" value="ECO:0007669"/>
    <property type="project" value="UniProtKB-UniRule"/>
</dbReference>
<dbReference type="KEGG" id="lfa:LFA_1769"/>
<dbReference type="GO" id="GO:0006412">
    <property type="term" value="P:translation"/>
    <property type="evidence" value="ECO:0007669"/>
    <property type="project" value="UniProtKB-UniRule"/>
</dbReference>
<dbReference type="AlphaFoldDB" id="A0A098G3W5"/>
<dbReference type="GO" id="GO:0016740">
    <property type="term" value="F:transferase activity"/>
    <property type="evidence" value="ECO:0007669"/>
    <property type="project" value="UniProtKB-KW"/>
</dbReference>
<dbReference type="SUPFAM" id="SSF141000">
    <property type="entry name" value="Glu-tRNAGln amidotransferase C subunit"/>
    <property type="match status" value="1"/>
</dbReference>
<comment type="subunit">
    <text evidence="1">Heterotrimer of A, B and C subunits.</text>
</comment>
<evidence type="ECO:0000256" key="1">
    <source>
        <dbReference type="HAMAP-Rule" id="MF_00122"/>
    </source>
</evidence>
<evidence type="ECO:0000313" key="2">
    <source>
        <dbReference type="EMBL" id="CEG57168.1"/>
    </source>
</evidence>
<name>A0A098G3W5_9GAMM</name>
<proteinExistence type="inferred from homology"/>
<dbReference type="RefSeq" id="WP_045095718.1">
    <property type="nucleotide sequence ID" value="NZ_LN614827.1"/>
</dbReference>
<dbReference type="EMBL" id="LN614827">
    <property type="protein sequence ID" value="CEG57168.1"/>
    <property type="molecule type" value="Genomic_DNA"/>
</dbReference>
<dbReference type="Proteomes" id="UP000032430">
    <property type="component" value="Chromosome I"/>
</dbReference>
<dbReference type="GO" id="GO:0006450">
    <property type="term" value="P:regulation of translational fidelity"/>
    <property type="evidence" value="ECO:0007669"/>
    <property type="project" value="InterPro"/>
</dbReference>
<gene>
    <name evidence="1 2" type="primary">gatC</name>
    <name evidence="2" type="ORF">LFA_1769</name>
</gene>
<dbReference type="GO" id="GO:0070681">
    <property type="term" value="P:glutaminyl-tRNAGln biosynthesis via transamidation"/>
    <property type="evidence" value="ECO:0007669"/>
    <property type="project" value="TreeGrafter"/>
</dbReference>
<dbReference type="InterPro" id="IPR003837">
    <property type="entry name" value="GatC"/>
</dbReference>
<reference evidence="3" key="1">
    <citation type="submission" date="2014-09" db="EMBL/GenBank/DDBJ databases">
        <authorList>
            <person name="Gomez-Valero L."/>
        </authorList>
    </citation>
    <scope>NUCLEOTIDE SEQUENCE [LARGE SCALE GENOMIC DNA]</scope>
    <source>
        <strain evidence="3">ATCC700992</strain>
    </source>
</reference>
<dbReference type="GO" id="GO:0005524">
    <property type="term" value="F:ATP binding"/>
    <property type="evidence" value="ECO:0007669"/>
    <property type="project" value="UniProtKB-KW"/>
</dbReference>
<dbReference type="OrthoDB" id="9794326at2"/>
<comment type="catalytic activity">
    <reaction evidence="1">
        <text>L-glutamyl-tRNA(Gln) + L-glutamine + ATP + H2O = L-glutaminyl-tRNA(Gln) + L-glutamate + ADP + phosphate + H(+)</text>
        <dbReference type="Rhea" id="RHEA:17521"/>
        <dbReference type="Rhea" id="RHEA-COMP:9681"/>
        <dbReference type="Rhea" id="RHEA-COMP:9684"/>
        <dbReference type="ChEBI" id="CHEBI:15377"/>
        <dbReference type="ChEBI" id="CHEBI:15378"/>
        <dbReference type="ChEBI" id="CHEBI:29985"/>
        <dbReference type="ChEBI" id="CHEBI:30616"/>
        <dbReference type="ChEBI" id="CHEBI:43474"/>
        <dbReference type="ChEBI" id="CHEBI:58359"/>
        <dbReference type="ChEBI" id="CHEBI:78520"/>
        <dbReference type="ChEBI" id="CHEBI:78521"/>
        <dbReference type="ChEBI" id="CHEBI:456216"/>
    </reaction>
</comment>
<dbReference type="GO" id="GO:0050566">
    <property type="term" value="F:asparaginyl-tRNA synthase (glutamine-hydrolyzing) activity"/>
    <property type="evidence" value="ECO:0007669"/>
    <property type="project" value="RHEA"/>
</dbReference>
<dbReference type="HOGENOM" id="CLU_105899_6_1_6"/>
<comment type="similarity">
    <text evidence="1">Belongs to the GatC family.</text>
</comment>
<comment type="catalytic activity">
    <reaction evidence="1">
        <text>L-aspartyl-tRNA(Asn) + L-glutamine + ATP + H2O = L-asparaginyl-tRNA(Asn) + L-glutamate + ADP + phosphate + 2 H(+)</text>
        <dbReference type="Rhea" id="RHEA:14513"/>
        <dbReference type="Rhea" id="RHEA-COMP:9674"/>
        <dbReference type="Rhea" id="RHEA-COMP:9677"/>
        <dbReference type="ChEBI" id="CHEBI:15377"/>
        <dbReference type="ChEBI" id="CHEBI:15378"/>
        <dbReference type="ChEBI" id="CHEBI:29985"/>
        <dbReference type="ChEBI" id="CHEBI:30616"/>
        <dbReference type="ChEBI" id="CHEBI:43474"/>
        <dbReference type="ChEBI" id="CHEBI:58359"/>
        <dbReference type="ChEBI" id="CHEBI:78515"/>
        <dbReference type="ChEBI" id="CHEBI:78516"/>
        <dbReference type="ChEBI" id="CHEBI:456216"/>
    </reaction>
</comment>
<dbReference type="EC" id="6.3.5.-" evidence="1"/>
<dbReference type="PANTHER" id="PTHR15004:SF0">
    <property type="entry name" value="GLUTAMYL-TRNA(GLN) AMIDOTRANSFERASE SUBUNIT C, MITOCHONDRIAL"/>
    <property type="match status" value="1"/>
</dbReference>
<keyword evidence="1" id="KW-0648">Protein biosynthesis</keyword>
<keyword evidence="1" id="KW-0547">Nucleotide-binding</keyword>
<dbReference type="InterPro" id="IPR036113">
    <property type="entry name" value="Asp/Glu-ADT_sf_sub_c"/>
</dbReference>
<dbReference type="NCBIfam" id="TIGR00135">
    <property type="entry name" value="gatC"/>
    <property type="match status" value="1"/>
</dbReference>
<dbReference type="STRING" id="1212491.LFA_1769"/>
<evidence type="ECO:0000313" key="3">
    <source>
        <dbReference type="Proteomes" id="UP000032430"/>
    </source>
</evidence>